<keyword evidence="6 10" id="KW-0560">Oxidoreductase</keyword>
<comment type="pathway">
    <text evidence="2">Mycotoxin biosynthesis.</text>
</comment>
<evidence type="ECO:0000256" key="10">
    <source>
        <dbReference type="RuleBase" id="RU000461"/>
    </source>
</evidence>
<dbReference type="CDD" id="cd11041">
    <property type="entry name" value="CYP503A1-like"/>
    <property type="match status" value="1"/>
</dbReference>
<dbReference type="PANTHER" id="PTHR46206">
    <property type="entry name" value="CYTOCHROME P450"/>
    <property type="match status" value="1"/>
</dbReference>
<comment type="caution">
    <text evidence="12">The sequence shown here is derived from an EMBL/GenBank/DDBJ whole genome shotgun (WGS) entry which is preliminary data.</text>
</comment>
<comment type="similarity">
    <text evidence="3 10">Belongs to the cytochrome P450 family.</text>
</comment>
<comment type="cofactor">
    <cofactor evidence="1 9">
        <name>heme</name>
        <dbReference type="ChEBI" id="CHEBI:30413"/>
    </cofactor>
</comment>
<keyword evidence="5 9" id="KW-0479">Metal-binding</keyword>
<keyword evidence="11" id="KW-0812">Transmembrane</keyword>
<accession>A0A9W8WPU6</accession>
<evidence type="ECO:0000256" key="4">
    <source>
        <dbReference type="ARBA" id="ARBA00022617"/>
    </source>
</evidence>
<protein>
    <recommendedName>
        <fullName evidence="14">Cytochrome P450</fullName>
    </recommendedName>
</protein>
<dbReference type="GO" id="GO:0016705">
    <property type="term" value="F:oxidoreductase activity, acting on paired donors, with incorporation or reduction of molecular oxygen"/>
    <property type="evidence" value="ECO:0007669"/>
    <property type="project" value="InterPro"/>
</dbReference>
<dbReference type="GO" id="GO:0004497">
    <property type="term" value="F:monooxygenase activity"/>
    <property type="evidence" value="ECO:0007669"/>
    <property type="project" value="UniProtKB-KW"/>
</dbReference>
<sequence length="486" mass="54069">MLVEVLSNFYLWTFLAIAGGVCWACLRPKLGFPIINAYRGDFLGRQSNREYATNAATLISEGFAKYRGPFILATPNAKTIVLPSSLAGWVKANKDLDHREIARQDFYAGYPGFEGQTALHSHGNVLVDVIKTKLGQNNSIMPIVNASLADSLDSHWGNNDSWRVIDWHKDTTSIIACAASSIFVGPEQARDSEWMNIVQNYVTAYFSAVGDLQGYPAWSRPVVQKFLPNANACRSYVARARAIMKDTIRKREDAARMAELEGKPAPRYNDALAWTQPTLSGRIEAGDIQLALAVAAMFTTSELFRQILIDVATHPELIEPLRSEVSAQISTHGISIAATQGMVLLDSVMKESQRRSAALDGKVMPRGSHIMVDSTNLWDAALYSRPHDFDGYRFLRKRQEGNETCQFVQSSPDFNVFGGGRHLCPGRFFANNELKLAVTHALLKYNIRLFKGYISKPIVAGAYQIVDPMVQLEVQRTEDIRSNMLV</sequence>
<keyword evidence="11" id="KW-1133">Transmembrane helix</keyword>
<evidence type="ECO:0000256" key="8">
    <source>
        <dbReference type="ARBA" id="ARBA00023033"/>
    </source>
</evidence>
<proteinExistence type="inferred from homology"/>
<organism evidence="12 13">
    <name type="scientific">Didymella glomerata</name>
    <dbReference type="NCBI Taxonomy" id="749621"/>
    <lineage>
        <taxon>Eukaryota</taxon>
        <taxon>Fungi</taxon>
        <taxon>Dikarya</taxon>
        <taxon>Ascomycota</taxon>
        <taxon>Pezizomycotina</taxon>
        <taxon>Dothideomycetes</taxon>
        <taxon>Pleosporomycetidae</taxon>
        <taxon>Pleosporales</taxon>
        <taxon>Pleosporineae</taxon>
        <taxon>Didymellaceae</taxon>
        <taxon>Didymella</taxon>
    </lineage>
</organism>
<evidence type="ECO:0000313" key="12">
    <source>
        <dbReference type="EMBL" id="KAJ4330207.1"/>
    </source>
</evidence>
<reference evidence="12" key="1">
    <citation type="submission" date="2022-10" db="EMBL/GenBank/DDBJ databases">
        <title>Tapping the CABI collections for fungal endophytes: first genome assemblies for Collariella, Neodidymelliopsis, Ascochyta clinopodiicola, Didymella pomorum, Didymosphaeria variabile, Neocosmospora piperis and Neocucurbitaria cava.</title>
        <authorList>
            <person name="Hill R."/>
        </authorList>
    </citation>
    <scope>NUCLEOTIDE SEQUENCE</scope>
    <source>
        <strain evidence="12">IMI 360193</strain>
    </source>
</reference>
<dbReference type="Proteomes" id="UP001140562">
    <property type="component" value="Unassembled WGS sequence"/>
</dbReference>
<evidence type="ECO:0000256" key="6">
    <source>
        <dbReference type="ARBA" id="ARBA00023002"/>
    </source>
</evidence>
<evidence type="ECO:0000256" key="1">
    <source>
        <dbReference type="ARBA" id="ARBA00001971"/>
    </source>
</evidence>
<dbReference type="GO" id="GO:0005506">
    <property type="term" value="F:iron ion binding"/>
    <property type="evidence" value="ECO:0007669"/>
    <property type="project" value="InterPro"/>
</dbReference>
<dbReference type="InterPro" id="IPR001128">
    <property type="entry name" value="Cyt_P450"/>
</dbReference>
<keyword evidence="11" id="KW-0472">Membrane</keyword>
<evidence type="ECO:0000256" key="11">
    <source>
        <dbReference type="SAM" id="Phobius"/>
    </source>
</evidence>
<dbReference type="OrthoDB" id="1844152at2759"/>
<dbReference type="PRINTS" id="PR00465">
    <property type="entry name" value="EP450IV"/>
</dbReference>
<dbReference type="Pfam" id="PF00067">
    <property type="entry name" value="p450"/>
    <property type="match status" value="1"/>
</dbReference>
<keyword evidence="4 9" id="KW-0349">Heme</keyword>
<dbReference type="AlphaFoldDB" id="A0A9W8WPU6"/>
<evidence type="ECO:0000256" key="7">
    <source>
        <dbReference type="ARBA" id="ARBA00023004"/>
    </source>
</evidence>
<feature type="binding site" description="axial binding residue" evidence="9">
    <location>
        <position position="424"/>
    </location>
    <ligand>
        <name>heme</name>
        <dbReference type="ChEBI" id="CHEBI:30413"/>
    </ligand>
    <ligandPart>
        <name>Fe</name>
        <dbReference type="ChEBI" id="CHEBI:18248"/>
    </ligandPart>
</feature>
<dbReference type="InterPro" id="IPR017972">
    <property type="entry name" value="Cyt_P450_CS"/>
</dbReference>
<dbReference type="InterPro" id="IPR002403">
    <property type="entry name" value="Cyt_P450_E_grp-IV"/>
</dbReference>
<evidence type="ECO:0000256" key="9">
    <source>
        <dbReference type="PIRSR" id="PIRSR602403-1"/>
    </source>
</evidence>
<dbReference type="SUPFAM" id="SSF48264">
    <property type="entry name" value="Cytochrome P450"/>
    <property type="match status" value="1"/>
</dbReference>
<keyword evidence="8 10" id="KW-0503">Monooxygenase</keyword>
<dbReference type="GO" id="GO:0020037">
    <property type="term" value="F:heme binding"/>
    <property type="evidence" value="ECO:0007669"/>
    <property type="project" value="InterPro"/>
</dbReference>
<dbReference type="PANTHER" id="PTHR46206:SF2">
    <property type="entry name" value="CYTOCHROME P450 MONOOXYGENASE AUSG-RELATED"/>
    <property type="match status" value="1"/>
</dbReference>
<dbReference type="Gene3D" id="1.10.630.10">
    <property type="entry name" value="Cytochrome P450"/>
    <property type="match status" value="1"/>
</dbReference>
<gene>
    <name evidence="12" type="ORF">N0V87_010211</name>
</gene>
<keyword evidence="13" id="KW-1185">Reference proteome</keyword>
<evidence type="ECO:0000256" key="2">
    <source>
        <dbReference type="ARBA" id="ARBA00004685"/>
    </source>
</evidence>
<keyword evidence="7 9" id="KW-0408">Iron</keyword>
<dbReference type="InterPro" id="IPR036396">
    <property type="entry name" value="Cyt_P450_sf"/>
</dbReference>
<evidence type="ECO:0000313" key="13">
    <source>
        <dbReference type="Proteomes" id="UP001140562"/>
    </source>
</evidence>
<feature type="transmembrane region" description="Helical" evidence="11">
    <location>
        <begin position="6"/>
        <end position="26"/>
    </location>
</feature>
<dbReference type="PROSITE" id="PS00086">
    <property type="entry name" value="CYTOCHROME_P450"/>
    <property type="match status" value="1"/>
</dbReference>
<dbReference type="EMBL" id="JAPEUV010000217">
    <property type="protein sequence ID" value="KAJ4330207.1"/>
    <property type="molecule type" value="Genomic_DNA"/>
</dbReference>
<evidence type="ECO:0000256" key="3">
    <source>
        <dbReference type="ARBA" id="ARBA00010617"/>
    </source>
</evidence>
<name>A0A9W8WPU6_9PLEO</name>
<evidence type="ECO:0000256" key="5">
    <source>
        <dbReference type="ARBA" id="ARBA00022723"/>
    </source>
</evidence>
<evidence type="ECO:0008006" key="14">
    <source>
        <dbReference type="Google" id="ProtNLM"/>
    </source>
</evidence>